<evidence type="ECO:0000313" key="2">
    <source>
        <dbReference type="Proteomes" id="UP000033489"/>
    </source>
</evidence>
<dbReference type="Proteomes" id="UP000033489">
    <property type="component" value="Unassembled WGS sequence"/>
</dbReference>
<organism evidence="1 2">
    <name type="scientific">Streptococcus infantis</name>
    <dbReference type="NCBI Taxonomy" id="68892"/>
    <lineage>
        <taxon>Bacteria</taxon>
        <taxon>Bacillati</taxon>
        <taxon>Bacillota</taxon>
        <taxon>Bacilli</taxon>
        <taxon>Lactobacillales</taxon>
        <taxon>Streptococcaceae</taxon>
        <taxon>Streptococcus</taxon>
    </lineage>
</organism>
<dbReference type="EMBL" id="JYGT01000010">
    <property type="protein sequence ID" value="KJQ74038.1"/>
    <property type="molecule type" value="Genomic_DNA"/>
</dbReference>
<name>A0A0F2DSW9_9STRE</name>
<dbReference type="RefSeq" id="WP_198921346.1">
    <property type="nucleotide sequence ID" value="NZ_JYGT01000010.1"/>
</dbReference>
<gene>
    <name evidence="1" type="ORF">TZ94_01559</name>
</gene>
<protein>
    <submittedName>
        <fullName evidence="1">Uncharacterized protein</fullName>
    </submittedName>
</protein>
<dbReference type="Gene3D" id="2.180.10.10">
    <property type="entry name" value="RHS repeat-associated core"/>
    <property type="match status" value="1"/>
</dbReference>
<dbReference type="AlphaFoldDB" id="A0A0F2DSW9"/>
<dbReference type="PATRIC" id="fig|28037.216.peg.1520"/>
<comment type="caution">
    <text evidence="1">The sequence shown here is derived from an EMBL/GenBank/DDBJ whole genome shotgun (WGS) entry which is preliminary data.</text>
</comment>
<proteinExistence type="predicted"/>
<sequence length="106" mass="12449">MVRQLHRLGAYERGNHYNYFRYYDSETGRFVSQDVIGLVGDLKTPDARAIEKSTVAIFKVELKNESKTLYAASKEMHLVQDVNKVLTVLVVYMINERMSYEYRITY</sequence>
<evidence type="ECO:0000313" key="1">
    <source>
        <dbReference type="EMBL" id="KJQ74038.1"/>
    </source>
</evidence>
<accession>A0A0F2DSW9</accession>
<reference evidence="1 2" key="1">
    <citation type="submission" date="2015-02" db="EMBL/GenBank/DDBJ databases">
        <title>Evolution of amylase-binding proteins of oral streptococcal species.</title>
        <authorList>
            <person name="Haase E.M."/>
        </authorList>
    </citation>
    <scope>NUCLEOTIDE SEQUENCE [LARGE SCALE GENOMIC DNA]</scope>
    <source>
        <strain evidence="1 2">UC921A</strain>
    </source>
</reference>